<dbReference type="SUPFAM" id="SSF90229">
    <property type="entry name" value="CCCH zinc finger"/>
    <property type="match status" value="1"/>
</dbReference>
<keyword evidence="12" id="KW-1185">Reference proteome</keyword>
<dbReference type="Gene3D" id="3.30.1370.210">
    <property type="match status" value="1"/>
</dbReference>
<dbReference type="InterPro" id="IPR036855">
    <property type="entry name" value="Znf_CCCH_sf"/>
</dbReference>
<dbReference type="PROSITE" id="PS50103">
    <property type="entry name" value="ZF_C3H1"/>
    <property type="match status" value="2"/>
</dbReference>
<feature type="domain" description="C3H1-type" evidence="10">
    <location>
        <begin position="109"/>
        <end position="136"/>
    </location>
</feature>
<feature type="region of interest" description="Disordered" evidence="9">
    <location>
        <begin position="33"/>
        <end position="106"/>
    </location>
</feature>
<feature type="zinc finger region" description="C3H1-type" evidence="8">
    <location>
        <begin position="109"/>
        <end position="136"/>
    </location>
</feature>
<keyword evidence="3" id="KW-0677">Repeat</keyword>
<name>A0AA41V4N9_PAPNU</name>
<sequence>MGFVNGNRMPTTDKVCIHWRAGRCTRNPCQYRHSELPQQSSNNNNGMGSRRSPVTQPSDHGNFSGENFFSRRKPNIYNRADTQPPSNCGKDHGQGAGAVRGPGSRAPLKTQNKICTYWVADKCSYGESCRFLHQWFVSDSFTMLTQLAGHEKKKVISGIAFPEGSDKLYTGSKDGTVRVWDCRSGQCAVVLDLGSEVGCVISEGSWVFVGIKNCVKAWNTQANNELTLNGPSGQVYALAVHNEMLFAGTQDGSILVWKFVAASNCFEPAAALQGHRGSVVTLIVGANRLYSGSMDNTIRVWELETLQCIYTLTDHTSVVMSVLCWDQYLLSCSLDKTIKVWALTMSGNLEVVHTHKEEHGLLALSGMPDAQGKPVLICSCNDNTVRLYDLPTFTERGKIYAKEETRAIQTGPGGLFFTGDGNGDLKVWKWSEQSPEAASTMQQ</sequence>
<dbReference type="PROSITE" id="PS50294">
    <property type="entry name" value="WD_REPEATS_REGION"/>
    <property type="match status" value="2"/>
</dbReference>
<feature type="repeat" description="WD" evidence="7">
    <location>
        <begin position="272"/>
        <end position="311"/>
    </location>
</feature>
<dbReference type="SMART" id="SM00320">
    <property type="entry name" value="WD40"/>
    <property type="match status" value="6"/>
</dbReference>
<dbReference type="InterPro" id="IPR001680">
    <property type="entry name" value="WD40_rpt"/>
</dbReference>
<feature type="zinc finger region" description="C3H1-type" evidence="8">
    <location>
        <begin position="10"/>
        <end position="36"/>
    </location>
</feature>
<gene>
    <name evidence="11" type="ORF">MKW94_002954</name>
</gene>
<evidence type="ECO:0000256" key="3">
    <source>
        <dbReference type="ARBA" id="ARBA00022737"/>
    </source>
</evidence>
<dbReference type="PROSITE" id="PS00678">
    <property type="entry name" value="WD_REPEATS_1"/>
    <property type="match status" value="2"/>
</dbReference>
<dbReference type="SMART" id="SM00356">
    <property type="entry name" value="ZnF_C3H1"/>
    <property type="match status" value="2"/>
</dbReference>
<dbReference type="Proteomes" id="UP001177140">
    <property type="component" value="Unassembled WGS sequence"/>
</dbReference>
<evidence type="ECO:0000256" key="7">
    <source>
        <dbReference type="PROSITE-ProRule" id="PRU00221"/>
    </source>
</evidence>
<dbReference type="InterPro" id="IPR020472">
    <property type="entry name" value="WD40_PAC1"/>
</dbReference>
<evidence type="ECO:0000313" key="11">
    <source>
        <dbReference type="EMBL" id="MCL7031802.1"/>
    </source>
</evidence>
<keyword evidence="6" id="KW-0238">DNA-binding</keyword>
<dbReference type="AlphaFoldDB" id="A0AA41V4N9"/>
<evidence type="ECO:0000256" key="4">
    <source>
        <dbReference type="ARBA" id="ARBA00022771"/>
    </source>
</evidence>
<evidence type="ECO:0000259" key="10">
    <source>
        <dbReference type="PROSITE" id="PS50103"/>
    </source>
</evidence>
<accession>A0AA41V4N9</accession>
<dbReference type="InterPro" id="IPR056454">
    <property type="entry name" value="Beta-prop_IP5PC_F"/>
</dbReference>
<feature type="domain" description="C3H1-type" evidence="10">
    <location>
        <begin position="10"/>
        <end position="36"/>
    </location>
</feature>
<protein>
    <recommendedName>
        <fullName evidence="10">C3H1-type domain-containing protein</fullName>
    </recommendedName>
</protein>
<keyword evidence="1 7" id="KW-0853">WD repeat</keyword>
<dbReference type="Pfam" id="PF23754">
    <property type="entry name" value="Beta-prop_IP5PC_F"/>
    <property type="match status" value="1"/>
</dbReference>
<dbReference type="PANTHER" id="PTHR44489">
    <property type="match status" value="1"/>
</dbReference>
<keyword evidence="5 8" id="KW-0862">Zinc</keyword>
<keyword evidence="2 8" id="KW-0479">Metal-binding</keyword>
<dbReference type="PROSITE" id="PS50082">
    <property type="entry name" value="WD_REPEATS_2"/>
    <property type="match status" value="2"/>
</dbReference>
<dbReference type="EMBL" id="JAJJMA010115948">
    <property type="protein sequence ID" value="MCL7031802.1"/>
    <property type="molecule type" value="Genomic_DNA"/>
</dbReference>
<dbReference type="GO" id="GO:0003677">
    <property type="term" value="F:DNA binding"/>
    <property type="evidence" value="ECO:0007669"/>
    <property type="project" value="UniProtKB-KW"/>
</dbReference>
<evidence type="ECO:0000256" key="1">
    <source>
        <dbReference type="ARBA" id="ARBA00022574"/>
    </source>
</evidence>
<dbReference type="Pfam" id="PF18044">
    <property type="entry name" value="zf-CCCH_4"/>
    <property type="match status" value="1"/>
</dbReference>
<feature type="compositionally biased region" description="Polar residues" evidence="9">
    <location>
        <begin position="53"/>
        <end position="67"/>
    </location>
</feature>
<feature type="compositionally biased region" description="Low complexity" evidence="9">
    <location>
        <begin position="40"/>
        <end position="52"/>
    </location>
</feature>
<evidence type="ECO:0000313" key="12">
    <source>
        <dbReference type="Proteomes" id="UP001177140"/>
    </source>
</evidence>
<evidence type="ECO:0000256" key="2">
    <source>
        <dbReference type="ARBA" id="ARBA00022723"/>
    </source>
</evidence>
<evidence type="ECO:0000256" key="6">
    <source>
        <dbReference type="ARBA" id="ARBA00023125"/>
    </source>
</evidence>
<dbReference type="PANTHER" id="PTHR44489:SF1">
    <property type="entry name" value="ZINC FINGER CCCH DOMAIN-CONTAINING PROTEIN 63"/>
    <property type="match status" value="1"/>
</dbReference>
<proteinExistence type="predicted"/>
<dbReference type="InterPro" id="IPR036322">
    <property type="entry name" value="WD40_repeat_dom_sf"/>
</dbReference>
<evidence type="ECO:0000256" key="5">
    <source>
        <dbReference type="ARBA" id="ARBA00022833"/>
    </source>
</evidence>
<dbReference type="InterPro" id="IPR015943">
    <property type="entry name" value="WD40/YVTN_repeat-like_dom_sf"/>
</dbReference>
<dbReference type="FunFam" id="2.130.10.10:FF:000869">
    <property type="entry name" value="Zinc finger CCCH domain-containing protein 48"/>
    <property type="match status" value="1"/>
</dbReference>
<dbReference type="SUPFAM" id="SSF50978">
    <property type="entry name" value="WD40 repeat-like"/>
    <property type="match status" value="1"/>
</dbReference>
<reference evidence="11" key="1">
    <citation type="submission" date="2022-03" db="EMBL/GenBank/DDBJ databases">
        <title>A functionally conserved STORR gene fusion in Papaver species that diverged 16.8 million years ago.</title>
        <authorList>
            <person name="Catania T."/>
        </authorList>
    </citation>
    <scope>NUCLEOTIDE SEQUENCE</scope>
    <source>
        <strain evidence="11">S-191538</strain>
    </source>
</reference>
<organism evidence="11 12">
    <name type="scientific">Papaver nudicaule</name>
    <name type="common">Iceland poppy</name>
    <dbReference type="NCBI Taxonomy" id="74823"/>
    <lineage>
        <taxon>Eukaryota</taxon>
        <taxon>Viridiplantae</taxon>
        <taxon>Streptophyta</taxon>
        <taxon>Embryophyta</taxon>
        <taxon>Tracheophyta</taxon>
        <taxon>Spermatophyta</taxon>
        <taxon>Magnoliopsida</taxon>
        <taxon>Ranunculales</taxon>
        <taxon>Papaveraceae</taxon>
        <taxon>Papaveroideae</taxon>
        <taxon>Papaver</taxon>
    </lineage>
</organism>
<dbReference type="GO" id="GO:0008270">
    <property type="term" value="F:zinc ion binding"/>
    <property type="evidence" value="ECO:0007669"/>
    <property type="project" value="UniProtKB-KW"/>
</dbReference>
<dbReference type="InterPro" id="IPR019775">
    <property type="entry name" value="WD40_repeat_CS"/>
</dbReference>
<evidence type="ECO:0000256" key="9">
    <source>
        <dbReference type="SAM" id="MobiDB-lite"/>
    </source>
</evidence>
<dbReference type="InterPro" id="IPR041367">
    <property type="entry name" value="Znf-CCCH_4"/>
</dbReference>
<evidence type="ECO:0000256" key="8">
    <source>
        <dbReference type="PROSITE-ProRule" id="PRU00723"/>
    </source>
</evidence>
<dbReference type="InterPro" id="IPR000571">
    <property type="entry name" value="Znf_CCCH"/>
</dbReference>
<keyword evidence="4 8" id="KW-0863">Zinc-finger</keyword>
<dbReference type="Gene3D" id="2.130.10.10">
    <property type="entry name" value="YVTN repeat-like/Quinoprotein amine dehydrogenase"/>
    <property type="match status" value="2"/>
</dbReference>
<dbReference type="PRINTS" id="PR00320">
    <property type="entry name" value="GPROTEINBRPT"/>
</dbReference>
<dbReference type="InterPro" id="IPR044715">
    <property type="entry name" value="WDR86-like"/>
</dbReference>
<comment type="caution">
    <text evidence="11">The sequence shown here is derived from an EMBL/GenBank/DDBJ whole genome shotgun (WGS) entry which is preliminary data.</text>
</comment>
<feature type="repeat" description="WD" evidence="7">
    <location>
        <begin position="156"/>
        <end position="190"/>
    </location>
</feature>
<dbReference type="Pfam" id="PF00400">
    <property type="entry name" value="WD40"/>
    <property type="match status" value="1"/>
</dbReference>